<dbReference type="EMBL" id="LFJN01000030">
    <property type="protein sequence ID" value="KPI36575.1"/>
    <property type="molecule type" value="Genomic_DNA"/>
</dbReference>
<feature type="compositionally biased region" description="Basic and acidic residues" evidence="1">
    <location>
        <begin position="718"/>
        <end position="731"/>
    </location>
</feature>
<evidence type="ECO:0000256" key="1">
    <source>
        <dbReference type="SAM" id="MobiDB-lite"/>
    </source>
</evidence>
<organism evidence="3 4">
    <name type="scientific">Cyphellophora attinorum</name>
    <dbReference type="NCBI Taxonomy" id="1664694"/>
    <lineage>
        <taxon>Eukaryota</taxon>
        <taxon>Fungi</taxon>
        <taxon>Dikarya</taxon>
        <taxon>Ascomycota</taxon>
        <taxon>Pezizomycotina</taxon>
        <taxon>Eurotiomycetes</taxon>
        <taxon>Chaetothyriomycetidae</taxon>
        <taxon>Chaetothyriales</taxon>
        <taxon>Cyphellophoraceae</taxon>
        <taxon>Cyphellophora</taxon>
    </lineage>
</organism>
<keyword evidence="2" id="KW-0732">Signal</keyword>
<dbReference type="VEuPathDB" id="FungiDB:AB675_4353"/>
<feature type="region of interest" description="Disordered" evidence="1">
    <location>
        <begin position="262"/>
        <end position="307"/>
    </location>
</feature>
<feature type="compositionally biased region" description="Pro residues" evidence="1">
    <location>
        <begin position="223"/>
        <end position="235"/>
    </location>
</feature>
<feature type="signal peptide" evidence="2">
    <location>
        <begin position="1"/>
        <end position="16"/>
    </location>
</feature>
<proteinExistence type="predicted"/>
<evidence type="ECO:0000313" key="4">
    <source>
        <dbReference type="Proteomes" id="UP000038010"/>
    </source>
</evidence>
<feature type="region of interest" description="Disordered" evidence="1">
    <location>
        <begin position="708"/>
        <end position="734"/>
    </location>
</feature>
<reference evidence="3 4" key="1">
    <citation type="submission" date="2015-06" db="EMBL/GenBank/DDBJ databases">
        <title>Draft genome of the ant-associated black yeast Phialophora attae CBS 131958.</title>
        <authorList>
            <person name="Moreno L.F."/>
            <person name="Stielow B.J."/>
            <person name="de Hoog S."/>
            <person name="Vicente V.A."/>
            <person name="Weiss V.A."/>
            <person name="de Vries M."/>
            <person name="Cruz L.M."/>
            <person name="Souza E.M."/>
        </authorList>
    </citation>
    <scope>NUCLEOTIDE SEQUENCE [LARGE SCALE GENOMIC DNA]</scope>
    <source>
        <strain evidence="3 4">CBS 131958</strain>
    </source>
</reference>
<feature type="region of interest" description="Disordered" evidence="1">
    <location>
        <begin position="208"/>
        <end position="235"/>
    </location>
</feature>
<dbReference type="RefSeq" id="XP_017996538.1">
    <property type="nucleotide sequence ID" value="XM_018144485.1"/>
</dbReference>
<evidence type="ECO:0000256" key="2">
    <source>
        <dbReference type="SAM" id="SignalP"/>
    </source>
</evidence>
<comment type="caution">
    <text evidence="3">The sequence shown here is derived from an EMBL/GenBank/DDBJ whole genome shotgun (WGS) entry which is preliminary data.</text>
</comment>
<feature type="region of interest" description="Disordered" evidence="1">
    <location>
        <begin position="1037"/>
        <end position="1081"/>
    </location>
</feature>
<sequence>MVKVLMLAALAASVSALPNGVQERRFHGSPTPNENDCYWDRKHCYGYHPNGHGCDEPYQKCMAKVTAYSSSVAAVASSAEMSRLSASSSAEASRLSASSSAEASRLSASFSEEVARVTAAPAWIPQTPGPQGTSVVGGEIVPPQSDFKGCMARIGGRVVPCSEVDYSQGKPGYQIDSDHWLTARAYPTVSVSIPTIDVPPGGNPPFDMPSGTSPTGGVSIPTIDPPPDGNPPFDTPPLDMPSFSIQPVDDMTEPSTFAVQTMPPTPPSENAALDRRAPGGRPEWASSHISESSPFGAPETRLPDGGSVSATTHVVASPTQALSLVVRGTEDEDLTHGPEIGEDDDPSCPHDRKLSYLWCKYYETALPDNNYQCDEKYPECVEHLPIEVVQGLLLDAISREVEHLPTEVVQGLLADAISKQQEYAPQESSEISRHLSEVVAGGLFDDMSCFLRLGGCGFFRPSRECCIRHPDCCEGKLPAPAPTQVMQEISADAEPTQLGDALQERGPPPMPSPGSFTCIYILQTCYLNNDKLTGPHQPKDLLPRACCKGYPSCCLPDGLPPGWHEIAAEAEPKLLEDGLQERSEHELPERALDDLEEALNDLDTIPSHLAGQDCSYKYLKCRLADEEDCLDEYKKCQDESFGADGEAVVRSATFAQSLEEDMNMIADLMTKGDRAALDTCIELTAWCATKGTDDPACSTVMAACTRGSSSDPATPALAKRETVEDSPERNETTYTKTADQIGRTKMNFVMNGLLPNTKDLKDPLLTPEATLAPRKRCGFFSWENLVGGCKQKQRRGDASDYGNYVKSHYTKTPSIAPQPTTDPITIAPRSGGRPCWDKTCWAKAESTSEIPDAAPAAPSGQLPALGDLCWYTYTGSTLKGHHLHKTYEYHLTSWPRPCAETAISSALEEIGACWTEYGVPPSLHLVPCAQAMATDITTSETATTGISDTLTDVATTSEPVANVTTTSGTTCWSSYSYDGETKSIEVPCSTSTCWTTHTYNGVPADDHAGNDHTVKHFTSTYHTRSDYASYIIPRPTTPVTTTSSVPSSSTIASSTTTSPTTTPTPGSTALSTTAPATTTTSAEKSERLCWVTLTFKDGPQSTQRPCSATNYYPGVNSTCYFTFTHDGQQTSIETPCSTTPAATSSRSGTATSTGTTGTGTTTSTDTSSTPALARRDELEPTESPSRTVSESTLSEGACWTAYGIPVTTVEVPCSAATAYIGTAVAATTTSSAITSEPDLSTSSASLTFVQGDFGTSTAAPEPTSSTTSCSYGNWDAGCTLWVQTEGDLCVTYSIGYPDVLTYRWPLACRTAKTSYTSPNDMGLAEVEPPNTMLGVGVRGIPTTGLLQPCPDSTKGLCVGGTATRVFPTGAWKTVTKVYGVVVEASYTAATAYIGTAVTAETTLISSATSSVTRAYGVVGEW</sequence>
<accession>A0A0N1H5Y2</accession>
<feature type="compositionally biased region" description="Low complexity" evidence="1">
    <location>
        <begin position="1134"/>
        <end position="1171"/>
    </location>
</feature>
<evidence type="ECO:0000313" key="3">
    <source>
        <dbReference type="EMBL" id="KPI36575.1"/>
    </source>
</evidence>
<feature type="region of interest" description="Disordered" evidence="1">
    <location>
        <begin position="1132"/>
        <end position="1190"/>
    </location>
</feature>
<gene>
    <name evidence="3" type="ORF">AB675_4353</name>
</gene>
<name>A0A0N1H5Y2_9EURO</name>
<dbReference type="Proteomes" id="UP000038010">
    <property type="component" value="Unassembled WGS sequence"/>
</dbReference>
<feature type="chain" id="PRO_5005873035" evidence="2">
    <location>
        <begin position="17"/>
        <end position="1421"/>
    </location>
</feature>
<protein>
    <submittedName>
        <fullName evidence="3">Uncharacterized protein</fullName>
    </submittedName>
</protein>
<dbReference type="GeneID" id="28736365"/>
<keyword evidence="4" id="KW-1185">Reference proteome</keyword>